<sequence length="297" mass="32996">SHIPIGWTQGSFIDRDLMIFRGQPYYSNTRRPGATSPLREWFTPQSSGPVRGRQYPPGIRWLFRSNALVENPGTRYDGNDYQCLHNGREIFHETCDAGCRRVGNVLIQQGLCMNNACFCKWKFPNTLYESIFLSLAVSINVDTSLTNGNIDLVGLLRMSSRDDSSPSDSATQLPVQLPDEGECEVLNEVSEPQPSCSGAGCEATDDMCRDTDGLMISKEKCNSKCWMLQTVYGLQITKGKCINGDCYCIYPPMQSGCSRKVELAELEKNLVSLPSSSRPDLESMGLSCRLGSSFFSE</sequence>
<comment type="caution">
    <text evidence="1">The sequence shown here is derived from an EMBL/GenBank/DDBJ whole genome shotgun (WGS) entry which is preliminary data.</text>
</comment>
<keyword evidence="2" id="KW-1185">Reference proteome</keyword>
<name>A0ACC2N214_9HYME</name>
<reference evidence="1" key="1">
    <citation type="submission" date="2023-04" db="EMBL/GenBank/DDBJ databases">
        <title>A chromosome-level genome assembly of the parasitoid wasp Eretmocerus hayati.</title>
        <authorList>
            <person name="Zhong Y."/>
            <person name="Liu S."/>
            <person name="Liu Y."/>
        </authorList>
    </citation>
    <scope>NUCLEOTIDE SEQUENCE</scope>
    <source>
        <strain evidence="1">ZJU_SS_LIU_2023</strain>
    </source>
</reference>
<proteinExistence type="predicted"/>
<dbReference type="Proteomes" id="UP001239111">
    <property type="component" value="Chromosome 4"/>
</dbReference>
<accession>A0ACC2N214</accession>
<evidence type="ECO:0000313" key="2">
    <source>
        <dbReference type="Proteomes" id="UP001239111"/>
    </source>
</evidence>
<feature type="non-terminal residue" evidence="1">
    <location>
        <position position="1"/>
    </location>
</feature>
<gene>
    <name evidence="1" type="ORF">QAD02_006001</name>
</gene>
<evidence type="ECO:0000313" key="1">
    <source>
        <dbReference type="EMBL" id="KAJ8664339.1"/>
    </source>
</evidence>
<organism evidence="1 2">
    <name type="scientific">Eretmocerus hayati</name>
    <dbReference type="NCBI Taxonomy" id="131215"/>
    <lineage>
        <taxon>Eukaryota</taxon>
        <taxon>Metazoa</taxon>
        <taxon>Ecdysozoa</taxon>
        <taxon>Arthropoda</taxon>
        <taxon>Hexapoda</taxon>
        <taxon>Insecta</taxon>
        <taxon>Pterygota</taxon>
        <taxon>Neoptera</taxon>
        <taxon>Endopterygota</taxon>
        <taxon>Hymenoptera</taxon>
        <taxon>Apocrita</taxon>
        <taxon>Proctotrupomorpha</taxon>
        <taxon>Chalcidoidea</taxon>
        <taxon>Aphelinidae</taxon>
        <taxon>Aphelininae</taxon>
        <taxon>Eretmocerus</taxon>
    </lineage>
</organism>
<protein>
    <submittedName>
        <fullName evidence="1">Uncharacterized protein</fullName>
    </submittedName>
</protein>
<dbReference type="EMBL" id="CM056744">
    <property type="protein sequence ID" value="KAJ8664339.1"/>
    <property type="molecule type" value="Genomic_DNA"/>
</dbReference>